<dbReference type="RefSeq" id="XP_033596842.1">
    <property type="nucleotide sequence ID" value="XM_033739226.1"/>
</dbReference>
<keyword evidence="1" id="KW-0732">Signal</keyword>
<accession>A0A6A6W003</accession>
<evidence type="ECO:0000313" key="3">
    <source>
        <dbReference type="Proteomes" id="UP000799437"/>
    </source>
</evidence>
<gene>
    <name evidence="2" type="ORF">EJ05DRAFT_139894</name>
</gene>
<dbReference type="Proteomes" id="UP000799437">
    <property type="component" value="Unassembled WGS sequence"/>
</dbReference>
<dbReference type="AlphaFoldDB" id="A0A6A6W003"/>
<dbReference type="GeneID" id="54480280"/>
<protein>
    <submittedName>
        <fullName evidence="2">Uncharacterized protein</fullName>
    </submittedName>
</protein>
<feature type="chain" id="PRO_5025630780" evidence="1">
    <location>
        <begin position="21"/>
        <end position="313"/>
    </location>
</feature>
<evidence type="ECO:0000313" key="2">
    <source>
        <dbReference type="EMBL" id="KAF2754391.1"/>
    </source>
</evidence>
<dbReference type="EMBL" id="ML996580">
    <property type="protein sequence ID" value="KAF2754391.1"/>
    <property type="molecule type" value="Genomic_DNA"/>
</dbReference>
<organism evidence="2 3">
    <name type="scientific">Pseudovirgaria hyperparasitica</name>
    <dbReference type="NCBI Taxonomy" id="470096"/>
    <lineage>
        <taxon>Eukaryota</taxon>
        <taxon>Fungi</taxon>
        <taxon>Dikarya</taxon>
        <taxon>Ascomycota</taxon>
        <taxon>Pezizomycotina</taxon>
        <taxon>Dothideomycetes</taxon>
        <taxon>Dothideomycetes incertae sedis</taxon>
        <taxon>Acrospermales</taxon>
        <taxon>Acrospermaceae</taxon>
        <taxon>Pseudovirgaria</taxon>
    </lineage>
</organism>
<evidence type="ECO:0000256" key="1">
    <source>
        <dbReference type="SAM" id="SignalP"/>
    </source>
</evidence>
<feature type="signal peptide" evidence="1">
    <location>
        <begin position="1"/>
        <end position="20"/>
    </location>
</feature>
<proteinExistence type="predicted"/>
<reference evidence="2" key="1">
    <citation type="journal article" date="2020" name="Stud. Mycol.">
        <title>101 Dothideomycetes genomes: a test case for predicting lifestyles and emergence of pathogens.</title>
        <authorList>
            <person name="Haridas S."/>
            <person name="Albert R."/>
            <person name="Binder M."/>
            <person name="Bloem J."/>
            <person name="Labutti K."/>
            <person name="Salamov A."/>
            <person name="Andreopoulos B."/>
            <person name="Baker S."/>
            <person name="Barry K."/>
            <person name="Bills G."/>
            <person name="Bluhm B."/>
            <person name="Cannon C."/>
            <person name="Castanera R."/>
            <person name="Culley D."/>
            <person name="Daum C."/>
            <person name="Ezra D."/>
            <person name="Gonzalez J."/>
            <person name="Henrissat B."/>
            <person name="Kuo A."/>
            <person name="Liang C."/>
            <person name="Lipzen A."/>
            <person name="Lutzoni F."/>
            <person name="Magnuson J."/>
            <person name="Mondo S."/>
            <person name="Nolan M."/>
            <person name="Ohm R."/>
            <person name="Pangilinan J."/>
            <person name="Park H.-J."/>
            <person name="Ramirez L."/>
            <person name="Alfaro M."/>
            <person name="Sun H."/>
            <person name="Tritt A."/>
            <person name="Yoshinaga Y."/>
            <person name="Zwiers L.-H."/>
            <person name="Turgeon B."/>
            <person name="Goodwin S."/>
            <person name="Spatafora J."/>
            <person name="Crous P."/>
            <person name="Grigoriev I."/>
        </authorList>
    </citation>
    <scope>NUCLEOTIDE SEQUENCE</scope>
    <source>
        <strain evidence="2">CBS 121739</strain>
    </source>
</reference>
<name>A0A6A6W003_9PEZI</name>
<keyword evidence="3" id="KW-1185">Reference proteome</keyword>
<sequence length="313" mass="34865">MLSPILLVAFLSMLFIPSLAQGDSTPSRAAPQPESEPKEITFAIHTECNKYPLVRLEIEEAKRMAEEARSILSQSPSELTSLSTARFKLIFGTKPSEDPAAKTKVLNVLKTFAALREVNSFGSAEIQFYCGDSRWGKIPEVSKETFDVLKRTVGRLGLGRKDLADMRKAGKPLYIDPQGMMFTTESPNCKDPDNIAETYTGNLHRYIPKRVPELRATISLCNNYLDDAHEDPKALISKTIVGVLRDAGPQRVSDILLDELRPYMSPTILHTLLHIPHFARKSTQSVHHHLQGELLAFSTFCSFYFGISLALGC</sequence>